<protein>
    <submittedName>
        <fullName evidence="2">Uncharacterized protein</fullName>
    </submittedName>
</protein>
<keyword evidence="1" id="KW-1133">Transmembrane helix</keyword>
<feature type="transmembrane region" description="Helical" evidence="1">
    <location>
        <begin position="42"/>
        <end position="60"/>
    </location>
</feature>
<reference evidence="2" key="1">
    <citation type="journal article" date="2020" name="Nature">
        <title>Giant virus diversity and host interactions through global metagenomics.</title>
        <authorList>
            <person name="Schulz F."/>
            <person name="Roux S."/>
            <person name="Paez-Espino D."/>
            <person name="Jungbluth S."/>
            <person name="Walsh D.A."/>
            <person name="Denef V.J."/>
            <person name="McMahon K.D."/>
            <person name="Konstantinidis K.T."/>
            <person name="Eloe-Fadrosh E.A."/>
            <person name="Kyrpides N.C."/>
            <person name="Woyke T."/>
        </authorList>
    </citation>
    <scope>NUCLEOTIDE SEQUENCE</scope>
    <source>
        <strain evidence="2">GVMAG-M-3300020182-84</strain>
    </source>
</reference>
<keyword evidence="1" id="KW-0812">Transmembrane</keyword>
<organism evidence="2">
    <name type="scientific">viral metagenome</name>
    <dbReference type="NCBI Taxonomy" id="1070528"/>
    <lineage>
        <taxon>unclassified sequences</taxon>
        <taxon>metagenomes</taxon>
        <taxon>organismal metagenomes</taxon>
    </lineage>
</organism>
<evidence type="ECO:0000256" key="1">
    <source>
        <dbReference type="SAM" id="Phobius"/>
    </source>
</evidence>
<keyword evidence="1" id="KW-0472">Membrane</keyword>
<dbReference type="EMBL" id="MN739312">
    <property type="protein sequence ID" value="QHS98051.1"/>
    <property type="molecule type" value="Genomic_DNA"/>
</dbReference>
<accession>A0A6C0C1T7</accession>
<name>A0A6C0C1T7_9ZZZZ</name>
<sequence length="63" mass="7455">MQQNPNFLAQALLYSDDENEDEKIDIYEIDTNREKCEKCEKYIYCIFTLLITVIIVFVVVTNT</sequence>
<dbReference type="AlphaFoldDB" id="A0A6C0C1T7"/>
<evidence type="ECO:0000313" key="2">
    <source>
        <dbReference type="EMBL" id="QHS98051.1"/>
    </source>
</evidence>
<proteinExistence type="predicted"/>